<dbReference type="EMBL" id="AZGY01000022">
    <property type="protein sequence ID" value="KZZ90245.1"/>
    <property type="molecule type" value="Genomic_DNA"/>
</dbReference>
<feature type="transmembrane region" description="Helical" evidence="6">
    <location>
        <begin position="38"/>
        <end position="54"/>
    </location>
</feature>
<dbReference type="InterPro" id="IPR012506">
    <property type="entry name" value="TMEM86B-like"/>
</dbReference>
<feature type="transmembrane region" description="Helical" evidence="6">
    <location>
        <begin position="84"/>
        <end position="106"/>
    </location>
</feature>
<dbReference type="GO" id="GO:0016787">
    <property type="term" value="F:hydrolase activity"/>
    <property type="evidence" value="ECO:0007669"/>
    <property type="project" value="TreeGrafter"/>
</dbReference>
<accession>A0A167XLU7</accession>
<sequence length="228" mass="23860">MMQVASAQSAGDVVLALSLCSSILYGIKIRAEPSAPRTALKAGATALLAAFAVLRTSHWQLAPALALGSLGDAFLAWPGNQAFLCGLSSFLVAHLFYISLFARIGSGADVVLSSKSRLSLAGCVTVSAPFLGFLLIAAVAAPLKIPIAAYSTVILAMFLAVLTVDNNHVVLGATLFAISDSVLAVDEFLVSKNYKHRPLMQYVVWILYYAGQTSIATALQTGAEGLKQ</sequence>
<reference evidence="7 8" key="1">
    <citation type="journal article" date="2016" name="Genome Biol. Evol.">
        <title>Divergent and convergent evolution of fungal pathogenicity.</title>
        <authorList>
            <person name="Shang Y."/>
            <person name="Xiao G."/>
            <person name="Zheng P."/>
            <person name="Cen K."/>
            <person name="Zhan S."/>
            <person name="Wang C."/>
        </authorList>
    </citation>
    <scope>NUCLEOTIDE SEQUENCE [LARGE SCALE GENOMIC DNA]</scope>
    <source>
        <strain evidence="7 8">RCEF 2490</strain>
    </source>
</reference>
<gene>
    <name evidence="7" type="ORF">AAL_07346</name>
</gene>
<evidence type="ECO:0000313" key="8">
    <source>
        <dbReference type="Proteomes" id="UP000078544"/>
    </source>
</evidence>
<feature type="transmembrane region" description="Helical" evidence="6">
    <location>
        <begin position="202"/>
        <end position="223"/>
    </location>
</feature>
<keyword evidence="3 6" id="KW-0812">Transmembrane</keyword>
<proteinExistence type="inferred from homology"/>
<dbReference type="STRING" id="1081109.A0A167XLU7"/>
<dbReference type="Proteomes" id="UP000078544">
    <property type="component" value="Unassembled WGS sequence"/>
</dbReference>
<dbReference type="OrthoDB" id="2133758at2759"/>
<keyword evidence="8" id="KW-1185">Reference proteome</keyword>
<protein>
    <submittedName>
        <fullName evidence="7">YhhN-like protein</fullName>
    </submittedName>
</protein>
<organism evidence="7 8">
    <name type="scientific">Moelleriella libera RCEF 2490</name>
    <dbReference type="NCBI Taxonomy" id="1081109"/>
    <lineage>
        <taxon>Eukaryota</taxon>
        <taxon>Fungi</taxon>
        <taxon>Dikarya</taxon>
        <taxon>Ascomycota</taxon>
        <taxon>Pezizomycotina</taxon>
        <taxon>Sordariomycetes</taxon>
        <taxon>Hypocreomycetidae</taxon>
        <taxon>Hypocreales</taxon>
        <taxon>Clavicipitaceae</taxon>
        <taxon>Moelleriella</taxon>
    </lineage>
</organism>
<evidence type="ECO:0000256" key="1">
    <source>
        <dbReference type="ARBA" id="ARBA00004141"/>
    </source>
</evidence>
<evidence type="ECO:0000256" key="5">
    <source>
        <dbReference type="ARBA" id="ARBA00023136"/>
    </source>
</evidence>
<dbReference type="GO" id="GO:0016020">
    <property type="term" value="C:membrane"/>
    <property type="evidence" value="ECO:0007669"/>
    <property type="project" value="UniProtKB-SubCell"/>
</dbReference>
<comment type="caution">
    <text evidence="7">The sequence shown here is derived from an EMBL/GenBank/DDBJ whole genome shotgun (WGS) entry which is preliminary data.</text>
</comment>
<comment type="similarity">
    <text evidence="2">Belongs to the TMEM86 family.</text>
</comment>
<dbReference type="PANTHER" id="PTHR31885:SF6">
    <property type="entry name" value="GH04784P"/>
    <property type="match status" value="1"/>
</dbReference>
<name>A0A167XLU7_9HYPO</name>
<keyword evidence="4 6" id="KW-1133">Transmembrane helix</keyword>
<dbReference type="AlphaFoldDB" id="A0A167XLU7"/>
<evidence type="ECO:0000256" key="3">
    <source>
        <dbReference type="ARBA" id="ARBA00022692"/>
    </source>
</evidence>
<feature type="transmembrane region" description="Helical" evidence="6">
    <location>
        <begin position="6"/>
        <end position="26"/>
    </location>
</feature>
<evidence type="ECO:0000256" key="6">
    <source>
        <dbReference type="SAM" id="Phobius"/>
    </source>
</evidence>
<evidence type="ECO:0000256" key="4">
    <source>
        <dbReference type="ARBA" id="ARBA00022989"/>
    </source>
</evidence>
<evidence type="ECO:0000256" key="2">
    <source>
        <dbReference type="ARBA" id="ARBA00007375"/>
    </source>
</evidence>
<keyword evidence="5 6" id="KW-0472">Membrane</keyword>
<feature type="transmembrane region" description="Helical" evidence="6">
    <location>
        <begin position="118"/>
        <end position="140"/>
    </location>
</feature>
<dbReference type="PANTHER" id="PTHR31885">
    <property type="entry name" value="GH04784P"/>
    <property type="match status" value="1"/>
</dbReference>
<dbReference type="Pfam" id="PF07947">
    <property type="entry name" value="YhhN"/>
    <property type="match status" value="1"/>
</dbReference>
<feature type="transmembrane region" description="Helical" evidence="6">
    <location>
        <begin position="147"/>
        <end position="164"/>
    </location>
</feature>
<evidence type="ECO:0000313" key="7">
    <source>
        <dbReference type="EMBL" id="KZZ90245.1"/>
    </source>
</evidence>
<comment type="subcellular location">
    <subcellularLocation>
        <location evidence="1">Membrane</location>
        <topology evidence="1">Multi-pass membrane protein</topology>
    </subcellularLocation>
</comment>